<evidence type="ECO:0000313" key="2">
    <source>
        <dbReference type="EMBL" id="QJA81966.1"/>
    </source>
</evidence>
<sequence>MYIQGGSLYLNGGHFNLIDCSFKRNRIIRGNSNNDSWYYRGAVSCMDIQHRRGGYNLFDEWHTDEMHRRTG</sequence>
<dbReference type="AlphaFoldDB" id="A0A6M3J7C8"/>
<proteinExistence type="predicted"/>
<evidence type="ECO:0000313" key="1">
    <source>
        <dbReference type="EMBL" id="QJA65733.1"/>
    </source>
</evidence>
<gene>
    <name evidence="2" type="ORF">MM415A00465_0024</name>
    <name evidence="1" type="ORF">MM415B00381_0046</name>
</gene>
<reference evidence="1" key="1">
    <citation type="submission" date="2020-03" db="EMBL/GenBank/DDBJ databases">
        <title>The deep terrestrial virosphere.</title>
        <authorList>
            <person name="Holmfeldt K."/>
            <person name="Nilsson E."/>
            <person name="Simone D."/>
            <person name="Lopez-Fernandez M."/>
            <person name="Wu X."/>
            <person name="de Brujin I."/>
            <person name="Lundin D."/>
            <person name="Andersson A."/>
            <person name="Bertilsson S."/>
            <person name="Dopson M."/>
        </authorList>
    </citation>
    <scope>NUCLEOTIDE SEQUENCE</scope>
    <source>
        <strain evidence="2">MM415A00465</strain>
        <strain evidence="1">MM415B00381</strain>
    </source>
</reference>
<accession>A0A6M3J7C8</accession>
<protein>
    <submittedName>
        <fullName evidence="1">Uncharacterized protein</fullName>
    </submittedName>
</protein>
<name>A0A6M3J7C8_9ZZZZ</name>
<dbReference type="EMBL" id="MT142475">
    <property type="protein sequence ID" value="QJA81966.1"/>
    <property type="molecule type" value="Genomic_DNA"/>
</dbReference>
<organism evidence="1">
    <name type="scientific">viral metagenome</name>
    <dbReference type="NCBI Taxonomy" id="1070528"/>
    <lineage>
        <taxon>unclassified sequences</taxon>
        <taxon>metagenomes</taxon>
        <taxon>organismal metagenomes</taxon>
    </lineage>
</organism>
<dbReference type="EMBL" id="MT141543">
    <property type="protein sequence ID" value="QJA65733.1"/>
    <property type="molecule type" value="Genomic_DNA"/>
</dbReference>